<name>A0A059XWS3_9BACT</name>
<organism evidence="7 8">
    <name type="scientific">Mycoplasmopsis californica</name>
    <dbReference type="NCBI Taxonomy" id="2113"/>
    <lineage>
        <taxon>Bacteria</taxon>
        <taxon>Bacillati</taxon>
        <taxon>Mycoplasmatota</taxon>
        <taxon>Mycoplasmoidales</taxon>
        <taxon>Metamycoplasmataceae</taxon>
        <taxon>Mycoplasmopsis</taxon>
    </lineage>
</organism>
<dbReference type="CDD" id="cd16964">
    <property type="entry name" value="YqgF"/>
    <property type="match status" value="1"/>
</dbReference>
<dbReference type="GO" id="GO:0004518">
    <property type="term" value="F:nuclease activity"/>
    <property type="evidence" value="ECO:0007669"/>
    <property type="project" value="UniProtKB-KW"/>
</dbReference>
<gene>
    <name evidence="7" type="ORF">MCFN_02795</name>
</gene>
<dbReference type="Pfam" id="PF03652">
    <property type="entry name" value="RuvX"/>
    <property type="match status" value="1"/>
</dbReference>
<evidence type="ECO:0000313" key="7">
    <source>
        <dbReference type="EMBL" id="AIA29677.1"/>
    </source>
</evidence>
<dbReference type="PANTHER" id="PTHR33317">
    <property type="entry name" value="POLYNUCLEOTIDYL TRANSFERASE, RIBONUCLEASE H-LIKE SUPERFAMILY PROTEIN"/>
    <property type="match status" value="1"/>
</dbReference>
<dbReference type="RefSeq" id="WP_038562097.1">
    <property type="nucleotide sequence ID" value="NZ_CP007521.1"/>
</dbReference>
<evidence type="ECO:0000256" key="3">
    <source>
        <dbReference type="ARBA" id="ARBA00022722"/>
    </source>
</evidence>
<keyword evidence="3 5" id="KW-0540">Nuclease</keyword>
<sequence>MRKLAFDLGTKTCGFAITDSMSLIANSLETIYFADQDFAPVFKKVSQFLVQYSDIDAFVVGYPLRSNGTKSERTIMMEKFALDLKKKFNINVYLVNEYGSTIKAENTLKSSKMSAKKRKALKDTVSAVIILQEFLEYGGIKI</sequence>
<evidence type="ECO:0000256" key="4">
    <source>
        <dbReference type="ARBA" id="ARBA00022801"/>
    </source>
</evidence>
<dbReference type="Proteomes" id="UP000027088">
    <property type="component" value="Chromosome"/>
</dbReference>
<dbReference type="Gene3D" id="3.30.420.140">
    <property type="entry name" value="YqgF/RNase H-like domain"/>
    <property type="match status" value="1"/>
</dbReference>
<comment type="similarity">
    <text evidence="5">Belongs to the YqgF HJR family.</text>
</comment>
<dbReference type="InterPro" id="IPR037027">
    <property type="entry name" value="YqgF/RNaseH-like_dom_sf"/>
</dbReference>
<dbReference type="EMBL" id="CP007521">
    <property type="protein sequence ID" value="AIA29677.1"/>
    <property type="molecule type" value="Genomic_DNA"/>
</dbReference>
<dbReference type="SUPFAM" id="SSF53098">
    <property type="entry name" value="Ribonuclease H-like"/>
    <property type="match status" value="1"/>
</dbReference>
<keyword evidence="4 5" id="KW-0378">Hydrolase</keyword>
<keyword evidence="1 5" id="KW-0963">Cytoplasm</keyword>
<keyword evidence="8" id="KW-1185">Reference proteome</keyword>
<dbReference type="InterPro" id="IPR006641">
    <property type="entry name" value="YqgF/RNaseH-like_dom"/>
</dbReference>
<dbReference type="InterPro" id="IPR005227">
    <property type="entry name" value="YqgF"/>
</dbReference>
<proteinExistence type="inferred from homology"/>
<accession>A0A059XWS3</accession>
<evidence type="ECO:0000256" key="2">
    <source>
        <dbReference type="ARBA" id="ARBA00022517"/>
    </source>
</evidence>
<comment type="function">
    <text evidence="5">Could be a nuclease involved in processing of the 5'-end of pre-16S rRNA.</text>
</comment>
<protein>
    <recommendedName>
        <fullName evidence="5">Putative pre-16S rRNA nuclease</fullName>
        <ecNumber evidence="5">3.1.-.-</ecNumber>
    </recommendedName>
</protein>
<dbReference type="GO" id="GO:0000967">
    <property type="term" value="P:rRNA 5'-end processing"/>
    <property type="evidence" value="ECO:0007669"/>
    <property type="project" value="UniProtKB-UniRule"/>
</dbReference>
<feature type="domain" description="YqgF/RNase H-like" evidence="6">
    <location>
        <begin position="1"/>
        <end position="104"/>
    </location>
</feature>
<dbReference type="HAMAP" id="MF_00651">
    <property type="entry name" value="Nuclease_YqgF"/>
    <property type="match status" value="1"/>
</dbReference>
<evidence type="ECO:0000256" key="5">
    <source>
        <dbReference type="HAMAP-Rule" id="MF_00651"/>
    </source>
</evidence>
<dbReference type="KEGG" id="mcr:MCFN_02795"/>
<dbReference type="GO" id="GO:0016788">
    <property type="term" value="F:hydrolase activity, acting on ester bonds"/>
    <property type="evidence" value="ECO:0007669"/>
    <property type="project" value="UniProtKB-UniRule"/>
</dbReference>
<dbReference type="PANTHER" id="PTHR33317:SF4">
    <property type="entry name" value="POLYNUCLEOTIDYL TRANSFERASE, RIBONUCLEASE H-LIKE SUPERFAMILY PROTEIN"/>
    <property type="match status" value="1"/>
</dbReference>
<keyword evidence="2 5" id="KW-0690">Ribosome biogenesis</keyword>
<dbReference type="AlphaFoldDB" id="A0A059XWS3"/>
<dbReference type="GO" id="GO:0005829">
    <property type="term" value="C:cytosol"/>
    <property type="evidence" value="ECO:0007669"/>
    <property type="project" value="TreeGrafter"/>
</dbReference>
<comment type="subcellular location">
    <subcellularLocation>
        <location evidence="5">Cytoplasm</location>
    </subcellularLocation>
</comment>
<dbReference type="SMART" id="SM00732">
    <property type="entry name" value="YqgFc"/>
    <property type="match status" value="1"/>
</dbReference>
<evidence type="ECO:0000313" key="8">
    <source>
        <dbReference type="Proteomes" id="UP000027088"/>
    </source>
</evidence>
<evidence type="ECO:0000259" key="6">
    <source>
        <dbReference type="SMART" id="SM00732"/>
    </source>
</evidence>
<dbReference type="EC" id="3.1.-.-" evidence="5"/>
<dbReference type="eggNOG" id="COG0816">
    <property type="taxonomic scope" value="Bacteria"/>
</dbReference>
<evidence type="ECO:0000256" key="1">
    <source>
        <dbReference type="ARBA" id="ARBA00022490"/>
    </source>
</evidence>
<dbReference type="NCBIfam" id="TIGR00250">
    <property type="entry name" value="RNAse_H_YqgF"/>
    <property type="match status" value="1"/>
</dbReference>
<dbReference type="InterPro" id="IPR012337">
    <property type="entry name" value="RNaseH-like_sf"/>
</dbReference>
<reference evidence="7 8" key="1">
    <citation type="journal article" date="2014" name="Genome Announc.">
        <title>Complete Genome Sequence of the Bovine Mastitis Pathogen Mycoplasma californicum Strain ST-6T (ATCC 33461T).</title>
        <authorList>
            <person name="Calcutt M.J."/>
            <person name="Foecking M.F."/>
            <person name="Fox L.K."/>
        </authorList>
    </citation>
    <scope>NUCLEOTIDE SEQUENCE [LARGE SCALE GENOMIC DNA]</scope>
    <source>
        <strain evidence="7 8">ST-6</strain>
    </source>
</reference>